<dbReference type="GO" id="GO:0008239">
    <property type="term" value="F:dipeptidyl-peptidase activity"/>
    <property type="evidence" value="ECO:0007669"/>
    <property type="project" value="TreeGrafter"/>
</dbReference>
<dbReference type="AlphaFoldDB" id="A0A318UB00"/>
<keyword evidence="1" id="KW-0732">Signal</keyword>
<dbReference type="EMBL" id="QKLU01000011">
    <property type="protein sequence ID" value="PYF68967.1"/>
    <property type="molecule type" value="Genomic_DNA"/>
</dbReference>
<dbReference type="Gene3D" id="2.140.10.30">
    <property type="entry name" value="Dipeptidylpeptidase IV, N-terminal domain"/>
    <property type="match status" value="1"/>
</dbReference>
<reference evidence="4 5" key="1">
    <citation type="submission" date="2018-06" db="EMBL/GenBank/DDBJ databases">
        <title>Genomic Encyclopedia of Archaeal and Bacterial Type Strains, Phase II (KMG-II): from individual species to whole genera.</title>
        <authorList>
            <person name="Goeker M."/>
        </authorList>
    </citation>
    <scope>NUCLEOTIDE SEQUENCE [LARGE SCALE GENOMIC DNA]</scope>
    <source>
        <strain evidence="4 5">DSM 27372</strain>
    </source>
</reference>
<accession>A0A318UB00</accession>
<evidence type="ECO:0000313" key="5">
    <source>
        <dbReference type="Proteomes" id="UP000248198"/>
    </source>
</evidence>
<dbReference type="Pfam" id="PF00326">
    <property type="entry name" value="Peptidase_S9"/>
    <property type="match status" value="1"/>
</dbReference>
<dbReference type="Gene3D" id="3.40.50.1820">
    <property type="entry name" value="alpha/beta hydrolase"/>
    <property type="match status" value="1"/>
</dbReference>
<keyword evidence="5" id="KW-1185">Reference proteome</keyword>
<dbReference type="RefSeq" id="WP_110834629.1">
    <property type="nucleotide sequence ID" value="NZ_QKLU01000011.1"/>
</dbReference>
<dbReference type="InterPro" id="IPR001375">
    <property type="entry name" value="Peptidase_S9_cat"/>
</dbReference>
<gene>
    <name evidence="4" type="ORF">B0O44_111145</name>
</gene>
<dbReference type="InterPro" id="IPR050278">
    <property type="entry name" value="Serine_Prot_S9B/DPPIV"/>
</dbReference>
<keyword evidence="4" id="KW-0031">Aminopeptidase</keyword>
<dbReference type="InterPro" id="IPR002469">
    <property type="entry name" value="Peptidase_S9B_N"/>
</dbReference>
<name>A0A318UB00_9SPHI</name>
<sequence length="838" mass="95915">MKPLYFMFFFAAVSGFSVHAQTKTFTLTEKISESPKANYQLASRFSPAKLKKIVYSTSVDPHWLKLSNRFWYVYETPAGKQWYMVDPAAKSKKAIFNLANLAAEITTIVRDPFDAQHLPIEELKFSKDEKSITFELKSTIEELKKDRKDKKAADSMQKKVFFFNYDIASAKLTEVPNYTKPKAKPSWGSVAPDSSAIIFSRNYNLYWMDKANYIKAVKNEEDSTIVEHQLTKDGVKFYAYGSDGDGENNEENEKNNKKRRRAYVLWSPNSKYFVLNREDSRKVKDLWVINNTAAGRPTLETYKYQMPGEKEAPIDEILLFNFQAKTYKKLNISAFKDQSVSLWGAPSLNKDRDNEFRPSVWLGNDSKIYFSRTSRDLKRIDVCMVDINTEKVSPLIDERFNTYVEINRPGLVNDGKEIIHWSERDGWAHFYLFDANGKLKNQITKGAFHCENIVNIDQKNRVLYFTANGREAKEDPYYLHLYRINFDGSGMKLLNPGDFDHAINMNDEAKYFVNNFSRVNSVPKSQLMDGNGNKVMDLETADLSLLMAAGYKFPEPFKVKADDGITDLYGVMYKPFDFDPAKKYPIIEYVYPGPQTEAVNKSFTKSMDNTDRLAQLGYIVISIGNRGGNPARSKWYHTFGYGNLRDYGLADKKVAIEQLADKYSFIDISRVGITGHSGGGFMSTAAMLVYPDFFKVAVSKAGNHDNSIYNRWWSEKHHGVKEIVSAKGDTTFKYNIDKNPEIAKNLKGHLMIMTGDIDNNVHPANTIRLANALMKAGKRFEFVILPGQRHGFGDLTEYAFWKLADHFNKYLIGDFTQPDQVDILEIDREQERNGKSGG</sequence>
<dbReference type="PANTHER" id="PTHR11731:SF193">
    <property type="entry name" value="DIPEPTIDYL PEPTIDASE 9"/>
    <property type="match status" value="1"/>
</dbReference>
<dbReference type="PANTHER" id="PTHR11731">
    <property type="entry name" value="PROTEASE FAMILY S9B,C DIPEPTIDYL-PEPTIDASE IV-RELATED"/>
    <property type="match status" value="1"/>
</dbReference>
<dbReference type="Pfam" id="PF00930">
    <property type="entry name" value="DPPIV_N"/>
    <property type="match status" value="1"/>
</dbReference>
<feature type="domain" description="Dipeptidylpeptidase IV N-terminal" evidence="3">
    <location>
        <begin position="162"/>
        <end position="520"/>
    </location>
</feature>
<dbReference type="InterPro" id="IPR029058">
    <property type="entry name" value="AB_hydrolase_fold"/>
</dbReference>
<keyword evidence="4" id="KW-0378">Hydrolase</keyword>
<dbReference type="SUPFAM" id="SSF82171">
    <property type="entry name" value="DPP6 N-terminal domain-like"/>
    <property type="match status" value="1"/>
</dbReference>
<dbReference type="GO" id="GO:0006508">
    <property type="term" value="P:proteolysis"/>
    <property type="evidence" value="ECO:0007669"/>
    <property type="project" value="InterPro"/>
</dbReference>
<dbReference type="OrthoDB" id="9777457at2"/>
<dbReference type="GO" id="GO:0004177">
    <property type="term" value="F:aminopeptidase activity"/>
    <property type="evidence" value="ECO:0007669"/>
    <property type="project" value="UniProtKB-KW"/>
</dbReference>
<evidence type="ECO:0000259" key="2">
    <source>
        <dbReference type="Pfam" id="PF00326"/>
    </source>
</evidence>
<dbReference type="GO" id="GO:0008236">
    <property type="term" value="F:serine-type peptidase activity"/>
    <property type="evidence" value="ECO:0007669"/>
    <property type="project" value="InterPro"/>
</dbReference>
<proteinExistence type="predicted"/>
<feature type="chain" id="PRO_5016388704" evidence="1">
    <location>
        <begin position="21"/>
        <end position="838"/>
    </location>
</feature>
<protein>
    <submittedName>
        <fullName evidence="4">Dipeptidyl aminopeptidase/acylaminoacyl peptidase</fullName>
    </submittedName>
</protein>
<comment type="caution">
    <text evidence="4">The sequence shown here is derived from an EMBL/GenBank/DDBJ whole genome shotgun (WGS) entry which is preliminary data.</text>
</comment>
<evidence type="ECO:0000256" key="1">
    <source>
        <dbReference type="SAM" id="SignalP"/>
    </source>
</evidence>
<feature type="domain" description="Peptidase S9 prolyl oligopeptidase catalytic" evidence="2">
    <location>
        <begin position="609"/>
        <end position="801"/>
    </location>
</feature>
<evidence type="ECO:0000259" key="3">
    <source>
        <dbReference type="Pfam" id="PF00930"/>
    </source>
</evidence>
<dbReference type="Proteomes" id="UP000248198">
    <property type="component" value="Unassembled WGS sequence"/>
</dbReference>
<evidence type="ECO:0000313" key="4">
    <source>
        <dbReference type="EMBL" id="PYF68967.1"/>
    </source>
</evidence>
<keyword evidence="4" id="KW-0645">Protease</keyword>
<feature type="signal peptide" evidence="1">
    <location>
        <begin position="1"/>
        <end position="20"/>
    </location>
</feature>
<organism evidence="4 5">
    <name type="scientific">Pedobacter nutrimenti</name>
    <dbReference type="NCBI Taxonomy" id="1241337"/>
    <lineage>
        <taxon>Bacteria</taxon>
        <taxon>Pseudomonadati</taxon>
        <taxon>Bacteroidota</taxon>
        <taxon>Sphingobacteriia</taxon>
        <taxon>Sphingobacteriales</taxon>
        <taxon>Sphingobacteriaceae</taxon>
        <taxon>Pedobacter</taxon>
    </lineage>
</organism>
<dbReference type="SUPFAM" id="SSF53474">
    <property type="entry name" value="alpha/beta-Hydrolases"/>
    <property type="match status" value="1"/>
</dbReference>